<accession>A0A0G1ATJ5</accession>
<organism evidence="2 3">
    <name type="scientific">Candidatus Daviesbacteria bacterium GW2011_GWA1_42_6</name>
    <dbReference type="NCBI Taxonomy" id="1618420"/>
    <lineage>
        <taxon>Bacteria</taxon>
        <taxon>Candidatus Daviesiibacteriota</taxon>
    </lineage>
</organism>
<keyword evidence="1" id="KW-1133">Transmembrane helix</keyword>
<name>A0A0G1ATJ5_9BACT</name>
<gene>
    <name evidence="2" type="ORF">UV33_C0030G0006</name>
</gene>
<keyword evidence="1" id="KW-0812">Transmembrane</keyword>
<protein>
    <submittedName>
        <fullName evidence="2">Uncharacterized protein</fullName>
    </submittedName>
</protein>
<sequence length="79" mass="9174">MRNLKVRFNFIWLLFFTAPLLLIALFVFRNSSGIQFKILILAALLYLAATTLHHMKDKTLTFEIIIEYILIAALALVMF</sequence>
<keyword evidence="1" id="KW-0472">Membrane</keyword>
<evidence type="ECO:0000313" key="3">
    <source>
        <dbReference type="Proteomes" id="UP000034135"/>
    </source>
</evidence>
<comment type="caution">
    <text evidence="2">The sequence shown here is derived from an EMBL/GenBank/DDBJ whole genome shotgun (WGS) entry which is preliminary data.</text>
</comment>
<feature type="transmembrane region" description="Helical" evidence="1">
    <location>
        <begin position="60"/>
        <end position="78"/>
    </location>
</feature>
<feature type="transmembrane region" description="Helical" evidence="1">
    <location>
        <begin position="34"/>
        <end position="53"/>
    </location>
</feature>
<evidence type="ECO:0000313" key="2">
    <source>
        <dbReference type="EMBL" id="KKS64274.1"/>
    </source>
</evidence>
<dbReference type="AlphaFoldDB" id="A0A0G1ATJ5"/>
<dbReference type="Proteomes" id="UP000034135">
    <property type="component" value="Unassembled WGS sequence"/>
</dbReference>
<dbReference type="EMBL" id="LCEB01000030">
    <property type="protein sequence ID" value="KKS64274.1"/>
    <property type="molecule type" value="Genomic_DNA"/>
</dbReference>
<reference evidence="2 3" key="1">
    <citation type="journal article" date="2015" name="Nature">
        <title>rRNA introns, odd ribosomes, and small enigmatic genomes across a large radiation of phyla.</title>
        <authorList>
            <person name="Brown C.T."/>
            <person name="Hug L.A."/>
            <person name="Thomas B.C."/>
            <person name="Sharon I."/>
            <person name="Castelle C.J."/>
            <person name="Singh A."/>
            <person name="Wilkins M.J."/>
            <person name="Williams K.H."/>
            <person name="Banfield J.F."/>
        </authorList>
    </citation>
    <scope>NUCLEOTIDE SEQUENCE [LARGE SCALE GENOMIC DNA]</scope>
</reference>
<feature type="transmembrane region" description="Helical" evidence="1">
    <location>
        <begin position="9"/>
        <end position="28"/>
    </location>
</feature>
<evidence type="ECO:0000256" key="1">
    <source>
        <dbReference type="SAM" id="Phobius"/>
    </source>
</evidence>
<proteinExistence type="predicted"/>